<comment type="caution">
    <text evidence="2">The sequence shown here is derived from an EMBL/GenBank/DDBJ whole genome shotgun (WGS) entry which is preliminary data.</text>
</comment>
<dbReference type="AlphaFoldDB" id="A0A512HBZ6"/>
<dbReference type="PANTHER" id="PTHR43640:SF1">
    <property type="entry name" value="THIOREDOXIN-DEPENDENT PEROXIREDOXIN"/>
    <property type="match status" value="1"/>
</dbReference>
<keyword evidence="3" id="KW-1185">Reference proteome</keyword>
<name>A0A512HBZ6_9PROT</name>
<dbReference type="OrthoDB" id="9809746at2"/>
<reference evidence="2 3" key="1">
    <citation type="submission" date="2019-07" db="EMBL/GenBank/DDBJ databases">
        <title>Whole genome shotgun sequence of Rhodospirillum oryzae NBRC 107573.</title>
        <authorList>
            <person name="Hosoyama A."/>
            <person name="Uohara A."/>
            <person name="Ohji S."/>
            <person name="Ichikawa N."/>
        </authorList>
    </citation>
    <scope>NUCLEOTIDE SEQUENCE [LARGE SCALE GENOMIC DNA]</scope>
    <source>
        <strain evidence="2 3">NBRC 107573</strain>
    </source>
</reference>
<dbReference type="SUPFAM" id="SSF52833">
    <property type="entry name" value="Thioredoxin-like"/>
    <property type="match status" value="1"/>
</dbReference>
<dbReference type="Proteomes" id="UP000321567">
    <property type="component" value="Unassembled WGS sequence"/>
</dbReference>
<accession>A0A512HBZ6</accession>
<evidence type="ECO:0000313" key="3">
    <source>
        <dbReference type="Proteomes" id="UP000321567"/>
    </source>
</evidence>
<dbReference type="PANTHER" id="PTHR43640">
    <property type="entry name" value="OS07G0260300 PROTEIN"/>
    <property type="match status" value="1"/>
</dbReference>
<protein>
    <submittedName>
        <fullName evidence="2">Thioredoxin family protein</fullName>
    </submittedName>
</protein>
<dbReference type="GO" id="GO:0016209">
    <property type="term" value="F:antioxidant activity"/>
    <property type="evidence" value="ECO:0007669"/>
    <property type="project" value="InterPro"/>
</dbReference>
<dbReference type="EMBL" id="BJZO01000136">
    <property type="protein sequence ID" value="GEO82963.1"/>
    <property type="molecule type" value="Genomic_DNA"/>
</dbReference>
<dbReference type="Gene3D" id="3.40.30.10">
    <property type="entry name" value="Glutaredoxin"/>
    <property type="match status" value="1"/>
</dbReference>
<sequence length="190" mass="21088">MARTETPAVDTTFHCPPFTLPDPEGRPWSRDQVMGPRGLLVAFLCNHCPYVKAVVDRFVVDARRLLDLGVGVVAIMPNDFQAYPDDAPPRMAEFARDHAFAFPYLVDESQAVARAFQAVCTPDFFGFEPGLALRYRGRLDEGRKDPPPVGCRRDLLEAMSAVAADPAHVPDPQWPSMGCSLKWRSDDEAV</sequence>
<organism evidence="2 3">
    <name type="scientific">Pararhodospirillum oryzae</name>
    <dbReference type="NCBI Taxonomy" id="478448"/>
    <lineage>
        <taxon>Bacteria</taxon>
        <taxon>Pseudomonadati</taxon>
        <taxon>Pseudomonadota</taxon>
        <taxon>Alphaproteobacteria</taxon>
        <taxon>Rhodospirillales</taxon>
        <taxon>Rhodospirillaceae</taxon>
        <taxon>Pararhodospirillum</taxon>
    </lineage>
</organism>
<dbReference type="GO" id="GO:0016491">
    <property type="term" value="F:oxidoreductase activity"/>
    <property type="evidence" value="ECO:0007669"/>
    <property type="project" value="InterPro"/>
</dbReference>
<dbReference type="CDD" id="cd02969">
    <property type="entry name" value="PRX_like1"/>
    <property type="match status" value="1"/>
</dbReference>
<evidence type="ECO:0000259" key="1">
    <source>
        <dbReference type="PROSITE" id="PS51352"/>
    </source>
</evidence>
<feature type="domain" description="Thioredoxin" evidence="1">
    <location>
        <begin position="9"/>
        <end position="161"/>
    </location>
</feature>
<dbReference type="InterPro" id="IPR047262">
    <property type="entry name" value="PRX-like1"/>
</dbReference>
<dbReference type="PROSITE" id="PS51352">
    <property type="entry name" value="THIOREDOXIN_2"/>
    <property type="match status" value="1"/>
</dbReference>
<gene>
    <name evidence="2" type="ORF">ROR02_30940</name>
</gene>
<evidence type="ECO:0000313" key="2">
    <source>
        <dbReference type="EMBL" id="GEO82963.1"/>
    </source>
</evidence>
<dbReference type="RefSeq" id="WP_147165000.1">
    <property type="nucleotide sequence ID" value="NZ_BJZO01000136.1"/>
</dbReference>
<dbReference type="InterPro" id="IPR013766">
    <property type="entry name" value="Thioredoxin_domain"/>
</dbReference>
<dbReference type="InterPro" id="IPR036249">
    <property type="entry name" value="Thioredoxin-like_sf"/>
</dbReference>
<dbReference type="InterPro" id="IPR000866">
    <property type="entry name" value="AhpC/TSA"/>
</dbReference>
<proteinExistence type="predicted"/>
<dbReference type="Pfam" id="PF00578">
    <property type="entry name" value="AhpC-TSA"/>
    <property type="match status" value="1"/>
</dbReference>